<accession>A0A9D1A128</accession>
<dbReference type="PANTHER" id="PTHR38445">
    <property type="entry name" value="HTH-TYPE TRANSCRIPTIONAL REPRESSOR YTRA"/>
    <property type="match status" value="1"/>
</dbReference>
<dbReference type="InterPro" id="IPR036390">
    <property type="entry name" value="WH_DNA-bd_sf"/>
</dbReference>
<dbReference type="Gene3D" id="1.10.10.10">
    <property type="entry name" value="Winged helix-like DNA-binding domain superfamily/Winged helix DNA-binding domain"/>
    <property type="match status" value="1"/>
</dbReference>
<reference evidence="5" key="1">
    <citation type="submission" date="2020-10" db="EMBL/GenBank/DDBJ databases">
        <authorList>
            <person name="Gilroy R."/>
        </authorList>
    </citation>
    <scope>NUCLEOTIDE SEQUENCE</scope>
    <source>
        <strain evidence="5">ChiGjej1B1-2707</strain>
    </source>
</reference>
<dbReference type="Proteomes" id="UP000824261">
    <property type="component" value="Unassembled WGS sequence"/>
</dbReference>
<protein>
    <submittedName>
        <fullName evidence="5">GntR family transcriptional regulator</fullName>
    </submittedName>
</protein>
<evidence type="ECO:0000259" key="4">
    <source>
        <dbReference type="PROSITE" id="PS50949"/>
    </source>
</evidence>
<keyword evidence="1" id="KW-0805">Transcription regulation</keyword>
<dbReference type="Pfam" id="PF00392">
    <property type="entry name" value="GntR"/>
    <property type="match status" value="1"/>
</dbReference>
<dbReference type="PANTHER" id="PTHR38445:SF9">
    <property type="entry name" value="HTH-TYPE TRANSCRIPTIONAL REPRESSOR YTRA"/>
    <property type="match status" value="1"/>
</dbReference>
<reference evidence="5" key="2">
    <citation type="journal article" date="2021" name="PeerJ">
        <title>Extensive microbial diversity within the chicken gut microbiome revealed by metagenomics and culture.</title>
        <authorList>
            <person name="Gilroy R."/>
            <person name="Ravi A."/>
            <person name="Getino M."/>
            <person name="Pursley I."/>
            <person name="Horton D.L."/>
            <person name="Alikhan N.F."/>
            <person name="Baker D."/>
            <person name="Gharbi K."/>
            <person name="Hall N."/>
            <person name="Watson M."/>
            <person name="Adriaenssens E.M."/>
            <person name="Foster-Nyarko E."/>
            <person name="Jarju S."/>
            <person name="Secka A."/>
            <person name="Antonio M."/>
            <person name="Oren A."/>
            <person name="Chaudhuri R.R."/>
            <person name="La Ragione R."/>
            <person name="Hildebrand F."/>
            <person name="Pallen M.J."/>
        </authorList>
    </citation>
    <scope>NUCLEOTIDE SEQUENCE</scope>
    <source>
        <strain evidence="5">ChiGjej1B1-2707</strain>
    </source>
</reference>
<evidence type="ECO:0000256" key="1">
    <source>
        <dbReference type="ARBA" id="ARBA00023015"/>
    </source>
</evidence>
<dbReference type="SUPFAM" id="SSF46785">
    <property type="entry name" value="Winged helix' DNA-binding domain"/>
    <property type="match status" value="1"/>
</dbReference>
<dbReference type="GO" id="GO:0003677">
    <property type="term" value="F:DNA binding"/>
    <property type="evidence" value="ECO:0007669"/>
    <property type="project" value="UniProtKB-KW"/>
</dbReference>
<feature type="domain" description="HTH gntR-type" evidence="4">
    <location>
        <begin position="12"/>
        <end position="80"/>
    </location>
</feature>
<dbReference type="InterPro" id="IPR000524">
    <property type="entry name" value="Tscrpt_reg_HTH_GntR"/>
</dbReference>
<dbReference type="EMBL" id="DVGB01000092">
    <property type="protein sequence ID" value="HIR02139.1"/>
    <property type="molecule type" value="Genomic_DNA"/>
</dbReference>
<gene>
    <name evidence="5" type="ORF">IAA69_07770</name>
</gene>
<evidence type="ECO:0000313" key="5">
    <source>
        <dbReference type="EMBL" id="HIR02139.1"/>
    </source>
</evidence>
<evidence type="ECO:0000256" key="3">
    <source>
        <dbReference type="ARBA" id="ARBA00023163"/>
    </source>
</evidence>
<dbReference type="InterPro" id="IPR036388">
    <property type="entry name" value="WH-like_DNA-bd_sf"/>
</dbReference>
<dbReference type="SMART" id="SM00345">
    <property type="entry name" value="HTH_GNTR"/>
    <property type="match status" value="1"/>
</dbReference>
<keyword evidence="2" id="KW-0238">DNA-binding</keyword>
<evidence type="ECO:0000256" key="2">
    <source>
        <dbReference type="ARBA" id="ARBA00023125"/>
    </source>
</evidence>
<dbReference type="CDD" id="cd07377">
    <property type="entry name" value="WHTH_GntR"/>
    <property type="match status" value="1"/>
</dbReference>
<dbReference type="GO" id="GO:0003700">
    <property type="term" value="F:DNA-binding transcription factor activity"/>
    <property type="evidence" value="ECO:0007669"/>
    <property type="project" value="InterPro"/>
</dbReference>
<comment type="caution">
    <text evidence="5">The sequence shown here is derived from an EMBL/GenBank/DDBJ whole genome shotgun (WGS) entry which is preliminary data.</text>
</comment>
<evidence type="ECO:0000313" key="6">
    <source>
        <dbReference type="Proteomes" id="UP000824261"/>
    </source>
</evidence>
<dbReference type="PROSITE" id="PS50949">
    <property type="entry name" value="HTH_GNTR"/>
    <property type="match status" value="1"/>
</dbReference>
<name>A0A9D1A128_9ACTN</name>
<sequence>MDDFSIDEQSGVSIWMQIRNRMIYQIASGRYQPGEKMPTVREMAVAFGVNYNTVSKVYQSLERDGYIKTQRGKGTFAVGMPEDEDDPQGAAAHLADDFIQHCTVLGLSGEEIVDLVRSRLA</sequence>
<organism evidence="5 6">
    <name type="scientific">Candidatus Aveggerthella stercoripullorum</name>
    <dbReference type="NCBI Taxonomy" id="2840688"/>
    <lineage>
        <taxon>Bacteria</taxon>
        <taxon>Bacillati</taxon>
        <taxon>Actinomycetota</taxon>
        <taxon>Coriobacteriia</taxon>
        <taxon>Eggerthellales</taxon>
        <taxon>Eggerthellaceae</taxon>
        <taxon>Eggerthellaceae incertae sedis</taxon>
        <taxon>Candidatus Aveggerthella</taxon>
    </lineage>
</organism>
<dbReference type="AlphaFoldDB" id="A0A9D1A128"/>
<keyword evidence="3" id="KW-0804">Transcription</keyword>
<proteinExistence type="predicted"/>